<keyword evidence="13 19" id="KW-0460">Magnesium</keyword>
<feature type="binding site" evidence="19">
    <location>
        <position position="152"/>
    </location>
    <ligand>
        <name>Mg(2+)</name>
        <dbReference type="ChEBI" id="CHEBI:18420"/>
        <label>1</label>
    </ligand>
</feature>
<comment type="catalytic activity">
    <reaction evidence="16 17">
        <text>(6S)-5,6,7,8-tetrahydrofolyl-(gamma-L-Glu)(n) + L-glutamate + ATP = (6S)-5,6,7,8-tetrahydrofolyl-(gamma-L-Glu)(n+1) + ADP + phosphate + H(+)</text>
        <dbReference type="Rhea" id="RHEA:10580"/>
        <dbReference type="Rhea" id="RHEA-COMP:14738"/>
        <dbReference type="Rhea" id="RHEA-COMP:14740"/>
        <dbReference type="ChEBI" id="CHEBI:15378"/>
        <dbReference type="ChEBI" id="CHEBI:29985"/>
        <dbReference type="ChEBI" id="CHEBI:30616"/>
        <dbReference type="ChEBI" id="CHEBI:43474"/>
        <dbReference type="ChEBI" id="CHEBI:141005"/>
        <dbReference type="ChEBI" id="CHEBI:456216"/>
        <dbReference type="EC" id="6.3.2.17"/>
    </reaction>
</comment>
<dbReference type="FunFam" id="3.40.1190.10:FF:000009">
    <property type="entry name" value="Folylpolyglutamate synthase"/>
    <property type="match status" value="1"/>
</dbReference>
<evidence type="ECO:0000256" key="6">
    <source>
        <dbReference type="ARBA" id="ARBA00022490"/>
    </source>
</evidence>
<dbReference type="Gene3D" id="3.40.1190.10">
    <property type="entry name" value="Mur-like, catalytic domain"/>
    <property type="match status" value="1"/>
</dbReference>
<keyword evidence="10 18" id="KW-0547">Nucleotide-binding</keyword>
<evidence type="ECO:0000256" key="14">
    <source>
        <dbReference type="ARBA" id="ARBA00023128"/>
    </source>
</evidence>
<dbReference type="SUPFAM" id="SSF53623">
    <property type="entry name" value="MurD-like peptide ligases, catalytic domain"/>
    <property type="match status" value="1"/>
</dbReference>
<keyword evidence="7 17" id="KW-0554">One-carbon metabolism</keyword>
<evidence type="ECO:0000256" key="13">
    <source>
        <dbReference type="ARBA" id="ARBA00022842"/>
    </source>
</evidence>
<evidence type="ECO:0000313" key="20">
    <source>
        <dbReference type="EMBL" id="RDW82542.1"/>
    </source>
</evidence>
<keyword evidence="8 17" id="KW-0436">Ligase</keyword>
<dbReference type="GO" id="GO:0004326">
    <property type="term" value="F:tetrahydrofolylpolyglutamate synthase activity"/>
    <property type="evidence" value="ECO:0007669"/>
    <property type="project" value="UniProtKB-EC"/>
</dbReference>
<dbReference type="EMBL" id="PDLM01000003">
    <property type="protein sequence ID" value="RDW82542.1"/>
    <property type="molecule type" value="Genomic_DNA"/>
</dbReference>
<dbReference type="PROSITE" id="PS01012">
    <property type="entry name" value="FOLYLPOLYGLU_SYNT_2"/>
    <property type="match status" value="1"/>
</dbReference>
<keyword evidence="21" id="KW-1185">Reference proteome</keyword>
<evidence type="ECO:0000256" key="4">
    <source>
        <dbReference type="ARBA" id="ARBA00005150"/>
    </source>
</evidence>
<proteinExistence type="inferred from homology"/>
<dbReference type="GO" id="GO:0005829">
    <property type="term" value="C:cytosol"/>
    <property type="evidence" value="ECO:0007669"/>
    <property type="project" value="TreeGrafter"/>
</dbReference>
<dbReference type="InterPro" id="IPR036615">
    <property type="entry name" value="Mur_ligase_C_dom_sf"/>
</dbReference>
<dbReference type="InterPro" id="IPR036565">
    <property type="entry name" value="Mur-like_cat_sf"/>
</dbReference>
<evidence type="ECO:0000256" key="15">
    <source>
        <dbReference type="ARBA" id="ARBA00023136"/>
    </source>
</evidence>
<dbReference type="PROSITE" id="PS01011">
    <property type="entry name" value="FOLYLPOLYGLU_SYNT_1"/>
    <property type="match status" value="1"/>
</dbReference>
<dbReference type="InterPro" id="IPR001645">
    <property type="entry name" value="Folylpolyglutamate_synth"/>
</dbReference>
<dbReference type="PANTHER" id="PTHR11136">
    <property type="entry name" value="FOLYLPOLYGLUTAMATE SYNTHASE-RELATED"/>
    <property type="match status" value="1"/>
</dbReference>
<dbReference type="NCBIfam" id="TIGR01499">
    <property type="entry name" value="folC"/>
    <property type="match status" value="1"/>
</dbReference>
<dbReference type="GO" id="GO:0005524">
    <property type="term" value="F:ATP binding"/>
    <property type="evidence" value="ECO:0007669"/>
    <property type="project" value="UniProtKB-KW"/>
</dbReference>
<reference evidence="20 21" key="1">
    <citation type="journal article" date="2018" name="IMA Fungus">
        <title>IMA Genome-F 9: Draft genome sequence of Annulohypoxylon stygium, Aspergillus mulundensis, Berkeleyomyces basicola (syn. Thielaviopsis basicola), Ceratocystis smalleyi, two Cercospora beticola strains, Coleophoma cylindrospora, Fusarium fracticaudum, Phialophora cf. hyalina, and Morchella septimelata.</title>
        <authorList>
            <person name="Wingfield B.D."/>
            <person name="Bills G.F."/>
            <person name="Dong Y."/>
            <person name="Huang W."/>
            <person name="Nel W.J."/>
            <person name="Swalarsk-Parry B.S."/>
            <person name="Vaghefi N."/>
            <person name="Wilken P.M."/>
            <person name="An Z."/>
            <person name="de Beer Z.W."/>
            <person name="De Vos L."/>
            <person name="Chen L."/>
            <person name="Duong T.A."/>
            <person name="Gao Y."/>
            <person name="Hammerbacher A."/>
            <person name="Kikkert J.R."/>
            <person name="Li Y."/>
            <person name="Li H."/>
            <person name="Li K."/>
            <person name="Li Q."/>
            <person name="Liu X."/>
            <person name="Ma X."/>
            <person name="Naidoo K."/>
            <person name="Pethybridge S.J."/>
            <person name="Sun J."/>
            <person name="Steenkamp E.T."/>
            <person name="van der Nest M.A."/>
            <person name="van Wyk S."/>
            <person name="Wingfield M.J."/>
            <person name="Xiong C."/>
            <person name="Yue Q."/>
            <person name="Zhang X."/>
        </authorList>
    </citation>
    <scope>NUCLEOTIDE SEQUENCE [LARGE SCALE GENOMIC DNA]</scope>
    <source>
        <strain evidence="20 21">BP6252</strain>
    </source>
</reference>
<keyword evidence="11" id="KW-0999">Mitochondrion inner membrane</keyword>
<dbReference type="Gene3D" id="3.90.190.20">
    <property type="entry name" value="Mur ligase, C-terminal domain"/>
    <property type="match status" value="1"/>
</dbReference>
<dbReference type="GO" id="GO:0005759">
    <property type="term" value="C:mitochondrial matrix"/>
    <property type="evidence" value="ECO:0007669"/>
    <property type="project" value="UniProtKB-SubCell"/>
</dbReference>
<comment type="caution">
    <text evidence="20">The sequence shown here is derived from an EMBL/GenBank/DDBJ whole genome shotgun (WGS) entry which is preliminary data.</text>
</comment>
<dbReference type="InterPro" id="IPR023600">
    <property type="entry name" value="Folylpolyglutamate_synth_euk"/>
</dbReference>
<gene>
    <name evidence="20" type="ORF">BP6252_03654</name>
</gene>
<evidence type="ECO:0000256" key="7">
    <source>
        <dbReference type="ARBA" id="ARBA00022563"/>
    </source>
</evidence>
<evidence type="ECO:0000256" key="10">
    <source>
        <dbReference type="ARBA" id="ARBA00022741"/>
    </source>
</evidence>
<evidence type="ECO:0000256" key="18">
    <source>
        <dbReference type="PIRSR" id="PIRSR038895-1"/>
    </source>
</evidence>
<sequence>MIVLRDKPAYSKLGTSIPWALARSRNVDVWRRSFSSVKTARSYDVSTHPEYPVVSRTDWMQDAIEALNSLQTPYEILEARRKAGIRLDKNVNAQMKDCLARIGYSQRDLDKLNIVHVAGTKGKGSTSAFVDSILSQYRKSHDQPQNIGLYTSPHLIAVRERFRINSQPITPAKFARYFFDVWDALESSAKGAEVPLEKPVYFRYLTLMSYHVFLSEGVNAAVYETGVGGEYDATNIVERPAVTGISTLGIDHVFTLGNTVEKIAWHKAGIFKAGTPAFSVNQVPGAMEVVKQRAAETGVKSLSIVGIDKRLRNVKIRPDAEFQKGNASLAIHLAETVLKAIDPKFDLPADHLPKSFVDGLEQVVWRGRCELKVEGNIRWYFDGAHTNDSIQVAAKWFGDESSERPTHGPRILIFNQQGEHEALQILEVLYNTIARYGAVQFDHVIFCTNAGNNVNHTHDSTSIENLSLQKSFAEAWKKMDESPSTTIRVLASIEEAFEYVRGLETSSNKTRDGKNTEIHTLITGSLHLVGRALGVLEGPAAL</sequence>
<keyword evidence="15" id="KW-0472">Membrane</keyword>
<evidence type="ECO:0000256" key="16">
    <source>
        <dbReference type="ARBA" id="ARBA00047493"/>
    </source>
</evidence>
<dbReference type="SUPFAM" id="SSF53244">
    <property type="entry name" value="MurD-like peptide ligases, peptide-binding domain"/>
    <property type="match status" value="1"/>
</dbReference>
<comment type="similarity">
    <text evidence="5 17">Belongs to the folylpolyglutamate synthase family.</text>
</comment>
<keyword evidence="6" id="KW-0963">Cytoplasm</keyword>
<protein>
    <recommendedName>
        <fullName evidence="17">Folylpolyglutamate synthase</fullName>
        <ecNumber evidence="17">6.3.2.17</ecNumber>
    </recommendedName>
    <alternativeName>
        <fullName evidence="17">Folylpoly-gamma-glutamate synthetase</fullName>
    </alternativeName>
    <alternativeName>
        <fullName evidence="17">Tetrahydrofolylpolyglutamate synthase</fullName>
    </alternativeName>
</protein>
<keyword evidence="9 19" id="KW-0479">Metal-binding</keyword>
<evidence type="ECO:0000256" key="3">
    <source>
        <dbReference type="ARBA" id="ARBA00004496"/>
    </source>
</evidence>
<dbReference type="AlphaFoldDB" id="A0A3D8S893"/>
<name>A0A3D8S893_9HELO</name>
<dbReference type="InterPro" id="IPR018109">
    <property type="entry name" value="Folylpolyglutamate_synth_CS"/>
</dbReference>
<evidence type="ECO:0000256" key="9">
    <source>
        <dbReference type="ARBA" id="ARBA00022723"/>
    </source>
</evidence>
<keyword evidence="14" id="KW-0496">Mitochondrion</keyword>
<dbReference type="PIRSF" id="PIRSF038895">
    <property type="entry name" value="FPGS"/>
    <property type="match status" value="1"/>
</dbReference>
<comment type="subcellular location">
    <subcellularLocation>
        <location evidence="3">Cytoplasm</location>
    </subcellularLocation>
    <subcellularLocation>
        <location evidence="1">Mitochondrion inner membrane</location>
    </subcellularLocation>
    <subcellularLocation>
        <location evidence="2">Mitochondrion matrix</location>
    </subcellularLocation>
</comment>
<feature type="binding site" evidence="18">
    <location>
        <position position="368"/>
    </location>
    <ligand>
        <name>ATP</name>
        <dbReference type="ChEBI" id="CHEBI:30616"/>
    </ligand>
</feature>
<dbReference type="Proteomes" id="UP000256645">
    <property type="component" value="Unassembled WGS sequence"/>
</dbReference>
<evidence type="ECO:0000256" key="11">
    <source>
        <dbReference type="ARBA" id="ARBA00022792"/>
    </source>
</evidence>
<dbReference type="GO" id="GO:0046872">
    <property type="term" value="F:metal ion binding"/>
    <property type="evidence" value="ECO:0007669"/>
    <property type="project" value="UniProtKB-KW"/>
</dbReference>
<feature type="binding site" evidence="19">
    <location>
        <position position="224"/>
    </location>
    <ligand>
        <name>Mg(2+)</name>
        <dbReference type="ChEBI" id="CHEBI:18420"/>
        <label>1</label>
    </ligand>
</feature>
<keyword evidence="12 18" id="KW-0067">ATP-binding</keyword>
<evidence type="ECO:0000256" key="19">
    <source>
        <dbReference type="PIRSR" id="PIRSR038895-2"/>
    </source>
</evidence>
<evidence type="ECO:0000256" key="17">
    <source>
        <dbReference type="PIRNR" id="PIRNR038895"/>
    </source>
</evidence>
<feature type="binding site" evidence="18">
    <location>
        <position position="382"/>
    </location>
    <ligand>
        <name>ATP</name>
        <dbReference type="ChEBI" id="CHEBI:30616"/>
    </ligand>
</feature>
<evidence type="ECO:0000256" key="12">
    <source>
        <dbReference type="ARBA" id="ARBA00022840"/>
    </source>
</evidence>
<dbReference type="UniPathway" id="UPA00850"/>
<accession>A0A3D8S893</accession>
<comment type="cofactor">
    <cofactor evidence="17">
        <name>a monovalent cation</name>
        <dbReference type="ChEBI" id="CHEBI:60242"/>
    </cofactor>
    <text evidence="17">A monovalent cation.</text>
</comment>
<comment type="function">
    <text evidence="17">Catalyzes conversion of folates to polyglutamate derivatives allowing concentration of folate compounds in the cell and the intracellular retention of these cofactors, which are important substrates for most of the folate-dependent enzymes that are involved in one-carbon transfer reactions involved in purine, pyrimidine and amino acid synthesis.</text>
</comment>
<evidence type="ECO:0000256" key="1">
    <source>
        <dbReference type="ARBA" id="ARBA00004273"/>
    </source>
</evidence>
<comment type="pathway">
    <text evidence="4 17">Cofactor biosynthesis; tetrahydrofolylpolyglutamate biosynthesis.</text>
</comment>
<evidence type="ECO:0000256" key="5">
    <source>
        <dbReference type="ARBA" id="ARBA00008276"/>
    </source>
</evidence>
<feature type="binding site" evidence="19">
    <location>
        <position position="252"/>
    </location>
    <ligand>
        <name>Mg(2+)</name>
        <dbReference type="ChEBI" id="CHEBI:18420"/>
        <label>1</label>
    </ligand>
</feature>
<evidence type="ECO:0000256" key="2">
    <source>
        <dbReference type="ARBA" id="ARBA00004305"/>
    </source>
</evidence>
<evidence type="ECO:0000313" key="21">
    <source>
        <dbReference type="Proteomes" id="UP000256645"/>
    </source>
</evidence>
<dbReference type="GO" id="GO:0006730">
    <property type="term" value="P:one-carbon metabolic process"/>
    <property type="evidence" value="ECO:0007669"/>
    <property type="project" value="UniProtKB-KW"/>
</dbReference>
<organism evidence="20 21">
    <name type="scientific">Coleophoma cylindrospora</name>
    <dbReference type="NCBI Taxonomy" id="1849047"/>
    <lineage>
        <taxon>Eukaryota</taxon>
        <taxon>Fungi</taxon>
        <taxon>Dikarya</taxon>
        <taxon>Ascomycota</taxon>
        <taxon>Pezizomycotina</taxon>
        <taxon>Leotiomycetes</taxon>
        <taxon>Helotiales</taxon>
        <taxon>Dermateaceae</taxon>
        <taxon>Coleophoma</taxon>
    </lineage>
</organism>
<dbReference type="GO" id="GO:0005743">
    <property type="term" value="C:mitochondrial inner membrane"/>
    <property type="evidence" value="ECO:0007669"/>
    <property type="project" value="UniProtKB-SubCell"/>
</dbReference>
<dbReference type="OrthoDB" id="5212574at2759"/>
<dbReference type="EC" id="6.3.2.17" evidence="17"/>
<dbReference type="PANTHER" id="PTHR11136:SF5">
    <property type="entry name" value="FOLYLPOLYGLUTAMATE SYNTHASE, MITOCHONDRIAL"/>
    <property type="match status" value="1"/>
</dbReference>
<evidence type="ECO:0000256" key="8">
    <source>
        <dbReference type="ARBA" id="ARBA00022598"/>
    </source>
</evidence>
<dbReference type="STRING" id="1849047.A0A3D8S893"/>